<comment type="catalytic activity">
    <reaction evidence="4">
        <text>(2E,6E)-farnesyl diphosphate = (+)-(R)-germacrene A + diphosphate</text>
        <dbReference type="Rhea" id="RHEA:12516"/>
        <dbReference type="ChEBI" id="CHEBI:33019"/>
        <dbReference type="ChEBI" id="CHEBI:41595"/>
        <dbReference type="ChEBI" id="CHEBI:175763"/>
        <dbReference type="EC" id="4.2.3.23"/>
    </reaction>
    <physiologicalReaction direction="left-to-right" evidence="4">
        <dbReference type="Rhea" id="RHEA:12517"/>
    </physiologicalReaction>
</comment>
<gene>
    <name evidence="9" type="primary">AMS1</name>
    <name evidence="9" type="ORF">HannXRQ_Chr11g0333891</name>
    <name evidence="8" type="ORF">HanXRQr2_Chr11g0481411</name>
</gene>
<dbReference type="GO" id="GO:0016102">
    <property type="term" value="P:diterpenoid biosynthetic process"/>
    <property type="evidence" value="ECO:0007669"/>
    <property type="project" value="InterPro"/>
</dbReference>
<reference evidence="8 10" key="1">
    <citation type="journal article" date="2017" name="Nature">
        <title>The sunflower genome provides insights into oil metabolism, flowering and Asterid evolution.</title>
        <authorList>
            <person name="Badouin H."/>
            <person name="Gouzy J."/>
            <person name="Grassa C.J."/>
            <person name="Murat F."/>
            <person name="Staton S.E."/>
            <person name="Cottret L."/>
            <person name="Lelandais-Briere C."/>
            <person name="Owens G.L."/>
            <person name="Carrere S."/>
            <person name="Mayjonade B."/>
            <person name="Legrand L."/>
            <person name="Gill N."/>
            <person name="Kane N.C."/>
            <person name="Bowers J.E."/>
            <person name="Hubner S."/>
            <person name="Bellec A."/>
            <person name="Berard A."/>
            <person name="Berges H."/>
            <person name="Blanchet N."/>
            <person name="Boniface M.C."/>
            <person name="Brunel D."/>
            <person name="Catrice O."/>
            <person name="Chaidir N."/>
            <person name="Claudel C."/>
            <person name="Donnadieu C."/>
            <person name="Faraut T."/>
            <person name="Fievet G."/>
            <person name="Helmstetter N."/>
            <person name="King M."/>
            <person name="Knapp S.J."/>
            <person name="Lai Z."/>
            <person name="Le Paslier M.C."/>
            <person name="Lippi Y."/>
            <person name="Lorenzon L."/>
            <person name="Mandel J.R."/>
            <person name="Marage G."/>
            <person name="Marchand G."/>
            <person name="Marquand E."/>
            <person name="Bret-Mestries E."/>
            <person name="Morien E."/>
            <person name="Nambeesan S."/>
            <person name="Nguyen T."/>
            <person name="Pegot-Espagnet P."/>
            <person name="Pouilly N."/>
            <person name="Raftis F."/>
            <person name="Sallet E."/>
            <person name="Schiex T."/>
            <person name="Thomas J."/>
            <person name="Vandecasteele C."/>
            <person name="Vares D."/>
            <person name="Vear F."/>
            <person name="Vautrin S."/>
            <person name="Crespi M."/>
            <person name="Mangin B."/>
            <person name="Burke J.M."/>
            <person name="Salse J."/>
            <person name="Munos S."/>
            <person name="Vincourt P."/>
            <person name="Rieseberg L.H."/>
            <person name="Langlade N.B."/>
        </authorList>
    </citation>
    <scope>NUCLEOTIDE SEQUENCE [LARGE SCALE GENOMIC DNA]</scope>
    <source>
        <strain evidence="10">cv. SF193</strain>
        <tissue evidence="8">Leaves</tissue>
    </source>
</reference>
<dbReference type="EMBL" id="MNCJ02000326">
    <property type="protein sequence ID" value="KAF5781261.1"/>
    <property type="molecule type" value="Genomic_DNA"/>
</dbReference>
<evidence type="ECO:0000256" key="4">
    <source>
        <dbReference type="ARBA" id="ARBA00052685"/>
    </source>
</evidence>
<organism evidence="9 10">
    <name type="scientific">Helianthus annuus</name>
    <name type="common">Common sunflower</name>
    <dbReference type="NCBI Taxonomy" id="4232"/>
    <lineage>
        <taxon>Eukaryota</taxon>
        <taxon>Viridiplantae</taxon>
        <taxon>Streptophyta</taxon>
        <taxon>Embryophyta</taxon>
        <taxon>Tracheophyta</taxon>
        <taxon>Spermatophyta</taxon>
        <taxon>Magnoliopsida</taxon>
        <taxon>eudicotyledons</taxon>
        <taxon>Gunneridae</taxon>
        <taxon>Pentapetalae</taxon>
        <taxon>asterids</taxon>
        <taxon>campanulids</taxon>
        <taxon>Asterales</taxon>
        <taxon>Asteraceae</taxon>
        <taxon>Asteroideae</taxon>
        <taxon>Heliantheae alliance</taxon>
        <taxon>Heliantheae</taxon>
        <taxon>Helianthus</taxon>
    </lineage>
</organism>
<accession>A0A251TCT0</accession>
<evidence type="ECO:0000256" key="5">
    <source>
        <dbReference type="ARBA" id="ARBA00058144"/>
    </source>
</evidence>
<keyword evidence="8" id="KW-0456">Lyase</keyword>
<dbReference type="GO" id="GO:0046246">
    <property type="term" value="P:terpene biosynthetic process"/>
    <property type="evidence" value="ECO:0000318"/>
    <property type="project" value="GO_Central"/>
</dbReference>
<comment type="function">
    <text evidence="5">Sesquiterpene synthase involved in germacrene A biosynthesis. Germacrene A is a precursor of several sesquiterpene lactones.</text>
</comment>
<dbReference type="SUPFAM" id="SSF48576">
    <property type="entry name" value="Terpenoid synthases"/>
    <property type="match status" value="1"/>
</dbReference>
<evidence type="ECO:0000259" key="7">
    <source>
        <dbReference type="Pfam" id="PF03936"/>
    </source>
</evidence>
<keyword evidence="10" id="KW-1185">Reference proteome</keyword>
<dbReference type="OMA" id="SSGYPMV"/>
<evidence type="ECO:0000313" key="9">
    <source>
        <dbReference type="EMBL" id="OTG07741.1"/>
    </source>
</evidence>
<dbReference type="FunFam" id="1.50.10.130:FF:000001">
    <property type="entry name" value="Isoprene synthase, chloroplastic"/>
    <property type="match status" value="1"/>
</dbReference>
<reference evidence="9" key="2">
    <citation type="submission" date="2017-02" db="EMBL/GenBank/DDBJ databases">
        <title>Sunflower complete genome.</title>
        <authorList>
            <person name="Langlade N."/>
            <person name="Munos S."/>
        </authorList>
    </citation>
    <scope>NUCLEOTIDE SEQUENCE [LARGE SCALE GENOMIC DNA]</scope>
    <source>
        <tissue evidence="9">Leaves</tissue>
    </source>
</reference>
<dbReference type="InterPro" id="IPR008930">
    <property type="entry name" value="Terpenoid_cyclase/PrenylTrfase"/>
</dbReference>
<dbReference type="InterPro" id="IPR050148">
    <property type="entry name" value="Terpene_synthase-like"/>
</dbReference>
<dbReference type="OrthoDB" id="1877784at2759"/>
<dbReference type="SFLD" id="SFLDG01019">
    <property type="entry name" value="Terpene_Cyclase_Like_1_C_Termi"/>
    <property type="match status" value="1"/>
</dbReference>
<dbReference type="InterPro" id="IPR034741">
    <property type="entry name" value="Terpene_cyclase-like_1_C"/>
</dbReference>
<comment type="cofactor">
    <cofactor evidence="1">
        <name>Mg(2+)</name>
        <dbReference type="ChEBI" id="CHEBI:18420"/>
    </cofactor>
</comment>
<feature type="domain" description="Terpene synthase metal-binding" evidence="7">
    <location>
        <begin position="252"/>
        <end position="489"/>
    </location>
</feature>
<dbReference type="Gramene" id="mRNA:HanXRQr2_Chr11g0481411">
    <property type="protein sequence ID" value="mRNA:HanXRQr2_Chr11g0481411"/>
    <property type="gene ID" value="HanXRQr2_Chr11g0481411"/>
</dbReference>
<dbReference type="GO" id="GO:0010333">
    <property type="term" value="F:terpene synthase activity"/>
    <property type="evidence" value="ECO:0000318"/>
    <property type="project" value="GO_Central"/>
</dbReference>
<evidence type="ECO:0000256" key="1">
    <source>
        <dbReference type="ARBA" id="ARBA00001946"/>
    </source>
</evidence>
<dbReference type="Proteomes" id="UP000215914">
    <property type="component" value="Chromosome 11"/>
</dbReference>
<feature type="domain" description="Terpene synthase N-terminal" evidence="6">
    <location>
        <begin position="18"/>
        <end position="194"/>
    </location>
</feature>
<sequence>MSFQQEVIRPLRYMQPSVWGDQFLIYNKKAQLADEVDRLVDDLKEEVRKDILAALDVPEEHTRLLKLIDTIQRLGISYYFEEDIDKALQHVYEAYGDDWNGSNPSLWFRLLRQHGFYISCDVFDNFKDEQGAFKESLTSDVEELLELYEATHMRVQGETVLDEALIFTRTRLAEIAKDPIRSNSTMSSHIQEALEQPLRKRLPRLEALRYIHFYQQASHNESLLKLAKLGFNMLQSLHKMELSQLSKWWKGIDVPNNLPYARDRLVESYFWALGVYFEPKYSLARIFLTKVIAMATVIDDTYDAYGTYEELEIFTEAVMRWSVTCLDMLPGYMKLIYQRLLDMYKEMEEILEKEGKTDLFNCAKEFMKTFIKGYMMEAKWLHEGYIPTTEEHASVAYVTGGGSILITSCFLGMADIVTDRSIKWALTEPPLFKASSKIGRLLNDIAGHKEEQERKHFPSSVESYKKQYDVTEEYAYDLLHKQIEDVWKDVNRESLLCKDVSMPILMVTVNLIRTLEVLYKDNDNFTHAGEEFISHINSLLIHAISI</sequence>
<dbReference type="PANTHER" id="PTHR31225:SF250">
    <property type="entry name" value="(-)-BETA-CARYOPHYLLENE SYNTHASE"/>
    <property type="match status" value="1"/>
</dbReference>
<dbReference type="CDD" id="cd00684">
    <property type="entry name" value="Terpene_cyclase_plant_C1"/>
    <property type="match status" value="1"/>
</dbReference>
<dbReference type="GO" id="GO:0034005">
    <property type="term" value="F:germacrene-A synthase activity"/>
    <property type="evidence" value="ECO:0007669"/>
    <property type="project" value="UniProtKB-EC"/>
</dbReference>
<dbReference type="STRING" id="4232.A0A251TCT0"/>
<dbReference type="InterPro" id="IPR036965">
    <property type="entry name" value="Terpene_synth_N_sf"/>
</dbReference>
<dbReference type="Pfam" id="PF01397">
    <property type="entry name" value="Terpene_synth"/>
    <property type="match status" value="1"/>
</dbReference>
<protein>
    <recommendedName>
        <fullName evidence="3">germacrene-A synthase</fullName>
        <ecNumber evidence="3">4.2.3.23</ecNumber>
    </recommendedName>
</protein>
<dbReference type="GO" id="GO:0000287">
    <property type="term" value="F:magnesium ion binding"/>
    <property type="evidence" value="ECO:0007669"/>
    <property type="project" value="InterPro"/>
</dbReference>
<evidence type="ECO:0000256" key="2">
    <source>
        <dbReference type="ARBA" id="ARBA00022723"/>
    </source>
</evidence>
<dbReference type="InterPro" id="IPR005630">
    <property type="entry name" value="Terpene_synthase_metal-bd"/>
</dbReference>
<dbReference type="EC" id="4.2.3.23" evidence="3"/>
<dbReference type="Gene3D" id="1.50.10.130">
    <property type="entry name" value="Terpene synthase, N-terminal domain"/>
    <property type="match status" value="1"/>
</dbReference>
<dbReference type="InParanoid" id="A0A251TCT0"/>
<dbReference type="InterPro" id="IPR044814">
    <property type="entry name" value="Terpene_cyclase_plant_C1"/>
</dbReference>
<name>A0A251TCT0_HELAN</name>
<keyword evidence="2" id="KW-0479">Metal-binding</keyword>
<dbReference type="SUPFAM" id="SSF48239">
    <property type="entry name" value="Terpenoid cyclases/Protein prenyltransferases"/>
    <property type="match status" value="1"/>
</dbReference>
<evidence type="ECO:0000313" key="10">
    <source>
        <dbReference type="Proteomes" id="UP000215914"/>
    </source>
</evidence>
<evidence type="ECO:0000256" key="3">
    <source>
        <dbReference type="ARBA" id="ARBA00038973"/>
    </source>
</evidence>
<dbReference type="FunFam" id="1.10.600.10:FF:000007">
    <property type="entry name" value="Isoprene synthase, chloroplastic"/>
    <property type="match status" value="1"/>
</dbReference>
<dbReference type="Gene3D" id="1.10.600.10">
    <property type="entry name" value="Farnesyl Diphosphate Synthase"/>
    <property type="match status" value="1"/>
</dbReference>
<dbReference type="EMBL" id="CM007900">
    <property type="protein sequence ID" value="OTG07741.1"/>
    <property type="molecule type" value="Genomic_DNA"/>
</dbReference>
<evidence type="ECO:0000259" key="6">
    <source>
        <dbReference type="Pfam" id="PF01397"/>
    </source>
</evidence>
<dbReference type="AlphaFoldDB" id="A0A251TCT0"/>
<dbReference type="Pfam" id="PF03936">
    <property type="entry name" value="Terpene_synth_C"/>
    <property type="match status" value="1"/>
</dbReference>
<reference evidence="8" key="3">
    <citation type="submission" date="2020-06" db="EMBL/GenBank/DDBJ databases">
        <title>Helianthus annuus Genome sequencing and assembly Release 2.</title>
        <authorList>
            <person name="Gouzy J."/>
            <person name="Langlade N."/>
            <person name="Munos S."/>
        </authorList>
    </citation>
    <scope>NUCLEOTIDE SEQUENCE</scope>
    <source>
        <tissue evidence="8">Leaves</tissue>
    </source>
</reference>
<evidence type="ECO:0000313" key="8">
    <source>
        <dbReference type="EMBL" id="KAF5781261.1"/>
    </source>
</evidence>
<proteinExistence type="predicted"/>
<dbReference type="PANTHER" id="PTHR31225">
    <property type="entry name" value="OS04G0344100 PROTEIN-RELATED"/>
    <property type="match status" value="1"/>
</dbReference>
<dbReference type="InterPro" id="IPR001906">
    <property type="entry name" value="Terpene_synth_N"/>
</dbReference>
<dbReference type="SFLD" id="SFLDS00005">
    <property type="entry name" value="Isoprenoid_Synthase_Type_I"/>
    <property type="match status" value="1"/>
</dbReference>
<dbReference type="InterPro" id="IPR008949">
    <property type="entry name" value="Isoprenoid_synthase_dom_sf"/>
</dbReference>